<organism evidence="1 2">
    <name type="scientific">Ostreobium quekettii</name>
    <dbReference type="NCBI Taxonomy" id="121088"/>
    <lineage>
        <taxon>Eukaryota</taxon>
        <taxon>Viridiplantae</taxon>
        <taxon>Chlorophyta</taxon>
        <taxon>core chlorophytes</taxon>
        <taxon>Ulvophyceae</taxon>
        <taxon>TCBD clade</taxon>
        <taxon>Bryopsidales</taxon>
        <taxon>Ostreobineae</taxon>
        <taxon>Ostreobiaceae</taxon>
        <taxon>Ostreobium</taxon>
    </lineage>
</organism>
<evidence type="ECO:0000313" key="1">
    <source>
        <dbReference type="EMBL" id="CAD7699956.1"/>
    </source>
</evidence>
<comment type="caution">
    <text evidence="1">The sequence shown here is derived from an EMBL/GenBank/DDBJ whole genome shotgun (WGS) entry which is preliminary data.</text>
</comment>
<gene>
    <name evidence="1" type="ORF">OSTQU699_LOCUS5315</name>
</gene>
<dbReference type="Proteomes" id="UP000708148">
    <property type="component" value="Unassembled WGS sequence"/>
</dbReference>
<evidence type="ECO:0000313" key="2">
    <source>
        <dbReference type="Proteomes" id="UP000708148"/>
    </source>
</evidence>
<reference evidence="1" key="1">
    <citation type="submission" date="2020-12" db="EMBL/GenBank/DDBJ databases">
        <authorList>
            <person name="Iha C."/>
        </authorList>
    </citation>
    <scope>NUCLEOTIDE SEQUENCE</scope>
</reference>
<accession>A0A8S1J1T1</accession>
<keyword evidence="2" id="KW-1185">Reference proteome</keyword>
<dbReference type="AlphaFoldDB" id="A0A8S1J1T1"/>
<protein>
    <submittedName>
        <fullName evidence="1">Uncharacterized protein</fullName>
    </submittedName>
</protein>
<dbReference type="EMBL" id="CAJHUC010001141">
    <property type="protein sequence ID" value="CAD7699956.1"/>
    <property type="molecule type" value="Genomic_DNA"/>
</dbReference>
<proteinExistence type="predicted"/>
<sequence>MCSDLLSKDDCLDVAECLWYESDESDEPSECGSDFIADIADCLEPQYVAFIRVALCSSLPGKSRCLALPGCQWNETDALCQEDPEALAAVFGLAFFSALTQESQTCEQVSPCVPPCEEGDSGDCEPGLTLDSSSWISPNATSTLCQLMEMSFKCDAMPADSTCKGACEIDGEGECALPEKEAVKFLFGSSKDLKKKWLKASKACSAIEGPDECRSFTGGK</sequence>
<name>A0A8S1J1T1_9CHLO</name>